<sequence length="270" mass="30131">MSVLRSGVESSLTTMKKKPSTASNGRAAATYDGLLRADATCCRIEVHSPSPSPHVEVAGESGYDPCCVEINSFSLCKHCQQQFMCACCAACCHRTIRYRTASKPRVTNITFSTVTSATGLPTIVAEPSRPRSSSFWKPEVDENGKLREEGSESSNSTWSTNDTVESLTIQTIDGTLFDRPEIDKDAHLARVLDWNFPIFDFASHNPTTVLSKLAYTIFKRADLFRIFKVSPVKFFNYFHALEKGYWEIPYHNRLHAADVLHGCCYMTAHP</sequence>
<feature type="compositionally biased region" description="Basic and acidic residues" evidence="3">
    <location>
        <begin position="138"/>
        <end position="150"/>
    </location>
</feature>
<dbReference type="SUPFAM" id="SSF109604">
    <property type="entry name" value="HD-domain/PDEase-like"/>
    <property type="match status" value="1"/>
</dbReference>
<dbReference type="AlphaFoldDB" id="A0A914VWY8"/>
<dbReference type="InterPro" id="IPR002073">
    <property type="entry name" value="PDEase_catalytic_dom"/>
</dbReference>
<dbReference type="GO" id="GO:0046872">
    <property type="term" value="F:metal ion binding"/>
    <property type="evidence" value="ECO:0007669"/>
    <property type="project" value="UniProtKB-KW"/>
</dbReference>
<keyword evidence="5" id="KW-1185">Reference proteome</keyword>
<dbReference type="GO" id="GO:0004114">
    <property type="term" value="F:3',5'-cyclic-nucleotide phosphodiesterase activity"/>
    <property type="evidence" value="ECO:0007669"/>
    <property type="project" value="InterPro"/>
</dbReference>
<evidence type="ECO:0000259" key="4">
    <source>
        <dbReference type="PROSITE" id="PS51845"/>
    </source>
</evidence>
<protein>
    <submittedName>
        <fullName evidence="6">PDEase domain-containing protein</fullName>
    </submittedName>
</protein>
<proteinExistence type="predicted"/>
<name>A0A914VWY8_9BILA</name>
<evidence type="ECO:0000313" key="6">
    <source>
        <dbReference type="WBParaSite" id="PSAMB.scaffold256size60796.g4066.t1"/>
    </source>
</evidence>
<accession>A0A914VWY8</accession>
<dbReference type="Proteomes" id="UP000887566">
    <property type="component" value="Unplaced"/>
</dbReference>
<evidence type="ECO:0000313" key="5">
    <source>
        <dbReference type="Proteomes" id="UP000887566"/>
    </source>
</evidence>
<dbReference type="PANTHER" id="PTHR11347">
    <property type="entry name" value="CYCLIC NUCLEOTIDE PHOSPHODIESTERASE"/>
    <property type="match status" value="1"/>
</dbReference>
<feature type="domain" description="PDEase" evidence="4">
    <location>
        <begin position="160"/>
        <end position="270"/>
    </location>
</feature>
<keyword evidence="1" id="KW-0479">Metal-binding</keyword>
<evidence type="ECO:0000256" key="2">
    <source>
        <dbReference type="ARBA" id="ARBA00022801"/>
    </source>
</evidence>
<feature type="region of interest" description="Disordered" evidence="3">
    <location>
        <begin position="1"/>
        <end position="25"/>
    </location>
</feature>
<dbReference type="PROSITE" id="PS51845">
    <property type="entry name" value="PDEASE_I_2"/>
    <property type="match status" value="1"/>
</dbReference>
<dbReference type="GO" id="GO:0007165">
    <property type="term" value="P:signal transduction"/>
    <property type="evidence" value="ECO:0007669"/>
    <property type="project" value="InterPro"/>
</dbReference>
<dbReference type="InterPro" id="IPR036971">
    <property type="entry name" value="PDEase_catalytic_dom_sf"/>
</dbReference>
<reference evidence="6" key="1">
    <citation type="submission" date="2022-11" db="UniProtKB">
        <authorList>
            <consortium name="WormBaseParasite"/>
        </authorList>
    </citation>
    <scope>IDENTIFICATION</scope>
</reference>
<evidence type="ECO:0000256" key="1">
    <source>
        <dbReference type="ARBA" id="ARBA00022723"/>
    </source>
</evidence>
<organism evidence="5 6">
    <name type="scientific">Plectus sambesii</name>
    <dbReference type="NCBI Taxonomy" id="2011161"/>
    <lineage>
        <taxon>Eukaryota</taxon>
        <taxon>Metazoa</taxon>
        <taxon>Ecdysozoa</taxon>
        <taxon>Nematoda</taxon>
        <taxon>Chromadorea</taxon>
        <taxon>Plectida</taxon>
        <taxon>Plectina</taxon>
        <taxon>Plectoidea</taxon>
        <taxon>Plectidae</taxon>
        <taxon>Plectus</taxon>
    </lineage>
</organism>
<dbReference type="Gene3D" id="1.10.1300.10">
    <property type="entry name" value="3'5'-cyclic nucleotide phosphodiesterase, catalytic domain"/>
    <property type="match status" value="1"/>
</dbReference>
<keyword evidence="2" id="KW-0378">Hydrolase</keyword>
<feature type="compositionally biased region" description="Polar residues" evidence="3">
    <location>
        <begin position="8"/>
        <end position="24"/>
    </location>
</feature>
<feature type="region of interest" description="Disordered" evidence="3">
    <location>
        <begin position="129"/>
        <end position="160"/>
    </location>
</feature>
<dbReference type="WBParaSite" id="PSAMB.scaffold256size60796.g4066.t1">
    <property type="protein sequence ID" value="PSAMB.scaffold256size60796.g4066.t1"/>
    <property type="gene ID" value="PSAMB.scaffold256size60796.g4066"/>
</dbReference>
<evidence type="ECO:0000256" key="3">
    <source>
        <dbReference type="SAM" id="MobiDB-lite"/>
    </source>
</evidence>